<name>Q998F2_FFV</name>
<comment type="subcellular location">
    <subcellularLocation>
        <location evidence="3">Host endoplasmic reticulum membrane</location>
        <topology evidence="3">Peripheral membrane protein</topology>
    </subcellularLocation>
    <subcellularLocation>
        <location evidence="4">Host endoplasmic reticulum membrane</location>
        <topology evidence="4">Single-pass type I membrane protein</topology>
    </subcellularLocation>
    <subcellularLocation>
        <location evidence="6">Host endoplasmic reticulum membrane</location>
        <topology evidence="6">Single-pass type II membrane protein</topology>
    </subcellularLocation>
    <subcellularLocation>
        <location evidence="7">Virion membrane</location>
        <topology evidence="7">Peripheral membrane protein</topology>
    </subcellularLocation>
    <subcellularLocation>
        <location evidence="5">Virion membrane</location>
        <topology evidence="5">Single-pass type I membrane protein</topology>
    </subcellularLocation>
    <subcellularLocation>
        <location evidence="2">Virion membrane</location>
        <topology evidence="2">Single-pass type II membrane protein</topology>
    </subcellularLocation>
</comment>
<evidence type="ECO:0000256" key="20">
    <source>
        <dbReference type="ARBA" id="ARBA00029888"/>
    </source>
</evidence>
<dbReference type="InterPro" id="IPR005070">
    <property type="entry name" value="Foamy_env"/>
</dbReference>
<evidence type="ECO:0000256" key="8">
    <source>
        <dbReference type="ARBA" id="ARBA00015457"/>
    </source>
</evidence>
<keyword evidence="9" id="KW-0165">Cleavage on pair of basic residues</keyword>
<comment type="subunit">
    <text evidence="21">The mature envelope protein consists of a trimer of SU-TM heterodimers. The N-terminus of leader peptide specifically interacts with Gag protein. This specific interaction between Gag protein and Env glycoprotein may allow particle egress.</text>
</comment>
<evidence type="ECO:0000256" key="16">
    <source>
        <dbReference type="ARBA" id="ARBA00023136"/>
    </source>
</evidence>
<proteinExistence type="predicted"/>
<evidence type="ECO:0000256" key="22">
    <source>
        <dbReference type="SAM" id="Phobius"/>
    </source>
</evidence>
<organismHost>
    <name type="scientific">Felis catus</name>
    <name type="common">Cat</name>
    <name type="synonym">Felis silvestris catus</name>
    <dbReference type="NCBI Taxonomy" id="9685"/>
</organismHost>
<evidence type="ECO:0000256" key="17">
    <source>
        <dbReference type="ARBA" id="ARBA00023180"/>
    </source>
</evidence>
<evidence type="ECO:0000256" key="9">
    <source>
        <dbReference type="ARBA" id="ARBA00022685"/>
    </source>
</evidence>
<accession>Q998F2</accession>
<evidence type="ECO:0000256" key="14">
    <source>
        <dbReference type="ARBA" id="ARBA00022968"/>
    </source>
</evidence>
<organism evidence="23">
    <name type="scientific">Feline foamy virus</name>
    <name type="common">FFV</name>
    <name type="synonym">Feline syncytial virus</name>
    <dbReference type="NCBI Taxonomy" id="53182"/>
    <lineage>
        <taxon>Viruses</taxon>
        <taxon>Riboviria</taxon>
        <taxon>Pararnavirae</taxon>
        <taxon>Artverviricota</taxon>
        <taxon>Revtraviricetes</taxon>
        <taxon>Ortervirales</taxon>
        <taxon>Retroviridae</taxon>
        <taxon>Spumaretrovirinae</taxon>
        <taxon>Felispumavirus</taxon>
        <taxon>Felispumavirus felcat</taxon>
    </lineage>
</organism>
<evidence type="ECO:0000256" key="2">
    <source>
        <dbReference type="ARBA" id="ARBA00004208"/>
    </source>
</evidence>
<evidence type="ECO:0000256" key="12">
    <source>
        <dbReference type="ARBA" id="ARBA00022870"/>
    </source>
</evidence>
<keyword evidence="10 22" id="KW-0812">Transmembrane</keyword>
<keyword evidence="17" id="KW-0325">Glycoprotein</keyword>
<protein>
    <recommendedName>
        <fullName evidence="8">Envelope glycoprotein gp130</fullName>
    </recommendedName>
    <alternativeName>
        <fullName evidence="20">Env polyprotein</fullName>
    </alternativeName>
</protein>
<comment type="function">
    <text evidence="19">The transmembrane protein (TM) acts as a class I viral fusion protein. Under the current model, the protein has at least 3 conformational states: pre-fusion native state, pre-hairpin intermediate state, and post-fusion hairpin state. During viral and target cell membrane fusion, the coiled coil regions (heptad repeats) assume a trimer-of-hairpins structure, positioning the fusion peptide in close proximity to the C-terminal region of the ectodomain. The formation of this structure appears to drive apposition and subsequent fusion of viral and target cell membranes. Membranes fusion leads to delivery of the nucleocapsid into the cytoplasm.</text>
</comment>
<reference evidence="23" key="1">
    <citation type="submission" date="2000-12" db="EMBL/GenBank/DDBJ databases">
        <title>Replication of infectious chimera clone of feline foamy virus with human foamy virus Env.</title>
        <authorList>
            <person name="Fujii Y."/>
        </authorList>
    </citation>
    <scope>NUCLEOTIDE SEQUENCE</scope>
</reference>
<evidence type="ECO:0000256" key="11">
    <source>
        <dbReference type="ARBA" id="ARBA00022844"/>
    </source>
</evidence>
<keyword evidence="13 23" id="KW-0261">Viral envelope protein</keyword>
<gene>
    <name evidence="23" type="primary">env</name>
</gene>
<feature type="transmembrane region" description="Helical" evidence="22">
    <location>
        <begin position="80"/>
        <end position="102"/>
    </location>
</feature>
<evidence type="ECO:0000256" key="7">
    <source>
        <dbReference type="ARBA" id="ARBA00004650"/>
    </source>
</evidence>
<keyword evidence="14" id="KW-0735">Signal-anchor</keyword>
<evidence type="ECO:0000256" key="21">
    <source>
        <dbReference type="ARBA" id="ARBA00046477"/>
    </source>
</evidence>
<evidence type="ECO:0000256" key="3">
    <source>
        <dbReference type="ARBA" id="ARBA00004291"/>
    </source>
</evidence>
<evidence type="ECO:0000256" key="6">
    <source>
        <dbReference type="ARBA" id="ARBA00004641"/>
    </source>
</evidence>
<evidence type="ECO:0000256" key="5">
    <source>
        <dbReference type="ARBA" id="ARBA00004563"/>
    </source>
</evidence>
<dbReference type="GO" id="GO:0055036">
    <property type="term" value="C:virion membrane"/>
    <property type="evidence" value="ECO:0007669"/>
    <property type="project" value="UniProtKB-SubCell"/>
</dbReference>
<keyword evidence="15 22" id="KW-1133">Transmembrane helix</keyword>
<dbReference type="GO" id="GO:0019031">
    <property type="term" value="C:viral envelope"/>
    <property type="evidence" value="ECO:0007669"/>
    <property type="project" value="UniProtKB-KW"/>
</dbReference>
<feature type="transmembrane region" description="Helical" evidence="22">
    <location>
        <begin position="973"/>
        <end position="993"/>
    </location>
</feature>
<keyword evidence="11" id="KW-0946">Virion</keyword>
<keyword evidence="18" id="KW-1038">Host endoplasmic reticulum</keyword>
<dbReference type="EMBL" id="AB052798">
    <property type="protein sequence ID" value="BAB33175.1"/>
    <property type="molecule type" value="Genomic_RNA"/>
</dbReference>
<dbReference type="GO" id="GO:0044167">
    <property type="term" value="C:host cell endoplasmic reticulum membrane"/>
    <property type="evidence" value="ECO:0007669"/>
    <property type="project" value="UniProtKB-SubCell"/>
</dbReference>
<evidence type="ECO:0000256" key="18">
    <source>
        <dbReference type="ARBA" id="ARBA00023184"/>
    </source>
</evidence>
<sequence length="1000" mass="115304">MEQEHVMTLKEWMEWNAHKQLQKLQSKMNKAHEALQNTTTVTEQQKEQIILDIQNEEVQPTRRDKFRYLLYTCCATSSRVLAWMFLVCILLIIVLVSCFVTISRIQWNKDIQVLGPVIDWNVTQRAVYQPLQTRRIARSLRMQHPVPKYVEVNMTSIPQGVYYEPHPEPIVVKERVLGLSQILMINSENIANNANLTQEVKKLLTEMVNEEMQSLSDVMIDFEIPLGDPRDQEQYIHRKCYQEFANCYLVKYKEPKPWPKEGLIADQCPLPGYHAGLTYNRQSIWDYYIKVESIRPANWTTKSKYGQARLGSFYIPSSLRQINVSHVLFCSDQLYSKWYNIENTIEQNERFLLNKLNNLTSGTSVLKKRALPKDWSSQGKNALFREINVLDICSKPESVILLNTSYYSFSLWEGDCNFTKDMISQLVPECDGFYNNSKWMHMHPYACRFWRSKNEKEETKCRDGETKRCLYYPLWDSPESTYDFGYLAYQKNFPSPICIEQQKIRDQDYEVYSLYQERKIASKAYGIDTVLFSLKNFLNYTGTPVNEMPNARAFVGLIDPKFPPSYPNVTREHYTSCNNRKRRSVDNNYAKLRSMGYALTGAVQTLSQISDINDENLQQGIYLLRDHVITLMEATLHDISVMEGMFAVQHLHTHLNHLKTMLLERRIDWTYMSSTWLQQQLQKSDDEMKVIKRIARSLVYYVKQTHSSPTATAWEIGLYYELVIPKHIYLNNWNVVNIGHLVKSAGQLTHVTIAHPYEIINKECVETIYLHLEDCTRQDYVICDVVKIVQPCGNSSDTSDCPVWAEAVKEPFVQVNPLKNGSYLVLASSTDCQIPPYVPSIVTVNETTSCFGLDFKRPLVAEERLSFEPRLPNLQLRLPHLVGIIAKIKGIKIEVTSSGESIKEQIERAKAELLRLDIHEGDTPAWIQQLAAATKDVWPAAASALQGIGNFLSGTAQGIFGTAFSLLGYLKPILIGVGVILLVILIFKIVSWIPTKKKNQ</sequence>
<dbReference type="Pfam" id="PF03408">
    <property type="entry name" value="Foamy_virus_ENV"/>
    <property type="match status" value="1"/>
</dbReference>
<evidence type="ECO:0000256" key="13">
    <source>
        <dbReference type="ARBA" id="ARBA00022879"/>
    </source>
</evidence>
<evidence type="ECO:0000256" key="1">
    <source>
        <dbReference type="ARBA" id="ARBA00002261"/>
    </source>
</evidence>
<evidence type="ECO:0000256" key="19">
    <source>
        <dbReference type="ARBA" id="ARBA00024648"/>
    </source>
</evidence>
<keyword evidence="16 22" id="KW-0472">Membrane</keyword>
<evidence type="ECO:0000256" key="4">
    <source>
        <dbReference type="ARBA" id="ARBA00004482"/>
    </source>
</evidence>
<keyword evidence="12" id="KW-1043">Host membrane</keyword>
<evidence type="ECO:0000313" key="23">
    <source>
        <dbReference type="EMBL" id="BAB33175.1"/>
    </source>
</evidence>
<evidence type="ECO:0000256" key="15">
    <source>
        <dbReference type="ARBA" id="ARBA00022989"/>
    </source>
</evidence>
<evidence type="ECO:0000256" key="10">
    <source>
        <dbReference type="ARBA" id="ARBA00022692"/>
    </source>
</evidence>
<comment type="function">
    <text evidence="1">The leader peptide is a component of released, infectious virions and is required for particle budding.</text>
</comment>